<dbReference type="EMBL" id="JANPWB010000006">
    <property type="protein sequence ID" value="KAJ1177063.1"/>
    <property type="molecule type" value="Genomic_DNA"/>
</dbReference>
<feature type="region of interest" description="Disordered" evidence="4">
    <location>
        <begin position="1"/>
        <end position="40"/>
    </location>
</feature>
<dbReference type="PANTHER" id="PTHR23424:SF23">
    <property type="entry name" value="PROTEIN SAAL1"/>
    <property type="match status" value="1"/>
</dbReference>
<evidence type="ECO:0000313" key="5">
    <source>
        <dbReference type="EMBL" id="KAJ1177063.1"/>
    </source>
</evidence>
<dbReference type="GO" id="GO:1901647">
    <property type="term" value="P:positive regulation of synoviocyte proliferation"/>
    <property type="evidence" value="ECO:0007669"/>
    <property type="project" value="TreeGrafter"/>
</dbReference>
<keyword evidence="2" id="KW-0539">Nucleus</keyword>
<dbReference type="SUPFAM" id="SSF48371">
    <property type="entry name" value="ARM repeat"/>
    <property type="match status" value="1"/>
</dbReference>
<comment type="caution">
    <text evidence="5">The sequence shown here is derived from an EMBL/GenBank/DDBJ whole genome shotgun (WGS) entry which is preliminary data.</text>
</comment>
<comment type="similarity">
    <text evidence="3">Belongs to the SAAL1 family.</text>
</comment>
<dbReference type="GO" id="GO:0005654">
    <property type="term" value="C:nucleoplasm"/>
    <property type="evidence" value="ECO:0007669"/>
    <property type="project" value="TreeGrafter"/>
</dbReference>
<dbReference type="InterPro" id="IPR052464">
    <property type="entry name" value="Synovial_Prolif_Regulator"/>
</dbReference>
<evidence type="ECO:0000313" key="6">
    <source>
        <dbReference type="Proteomes" id="UP001066276"/>
    </source>
</evidence>
<accession>A0AAV7TKA1</accession>
<keyword evidence="6" id="KW-1185">Reference proteome</keyword>
<gene>
    <name evidence="5" type="ORF">NDU88_002327</name>
</gene>
<dbReference type="AlphaFoldDB" id="A0AAV7TKA1"/>
<evidence type="ECO:0000256" key="1">
    <source>
        <dbReference type="ARBA" id="ARBA00004123"/>
    </source>
</evidence>
<proteinExistence type="inferred from homology"/>
<evidence type="ECO:0000256" key="3">
    <source>
        <dbReference type="ARBA" id="ARBA00038401"/>
    </source>
</evidence>
<evidence type="ECO:0008006" key="7">
    <source>
        <dbReference type="Google" id="ProtNLM"/>
    </source>
</evidence>
<dbReference type="InterPro" id="IPR016024">
    <property type="entry name" value="ARM-type_fold"/>
</dbReference>
<organism evidence="5 6">
    <name type="scientific">Pleurodeles waltl</name>
    <name type="common">Iberian ribbed newt</name>
    <dbReference type="NCBI Taxonomy" id="8319"/>
    <lineage>
        <taxon>Eukaryota</taxon>
        <taxon>Metazoa</taxon>
        <taxon>Chordata</taxon>
        <taxon>Craniata</taxon>
        <taxon>Vertebrata</taxon>
        <taxon>Euteleostomi</taxon>
        <taxon>Amphibia</taxon>
        <taxon>Batrachia</taxon>
        <taxon>Caudata</taxon>
        <taxon>Salamandroidea</taxon>
        <taxon>Salamandridae</taxon>
        <taxon>Pleurodelinae</taxon>
        <taxon>Pleurodeles</taxon>
    </lineage>
</organism>
<dbReference type="Proteomes" id="UP001066276">
    <property type="component" value="Chromosome 3_2"/>
</dbReference>
<reference evidence="5" key="1">
    <citation type="journal article" date="2022" name="bioRxiv">
        <title>Sequencing and chromosome-scale assembly of the giantPleurodeles waltlgenome.</title>
        <authorList>
            <person name="Brown T."/>
            <person name="Elewa A."/>
            <person name="Iarovenko S."/>
            <person name="Subramanian E."/>
            <person name="Araus A.J."/>
            <person name="Petzold A."/>
            <person name="Susuki M."/>
            <person name="Suzuki K.-i.T."/>
            <person name="Hayashi T."/>
            <person name="Toyoda A."/>
            <person name="Oliveira C."/>
            <person name="Osipova E."/>
            <person name="Leigh N.D."/>
            <person name="Simon A."/>
            <person name="Yun M.H."/>
        </authorList>
    </citation>
    <scope>NUCLEOTIDE SEQUENCE</scope>
    <source>
        <strain evidence="5">20211129_DDA</strain>
        <tissue evidence="5">Liver</tissue>
    </source>
</reference>
<evidence type="ECO:0000256" key="4">
    <source>
        <dbReference type="SAM" id="MobiDB-lite"/>
    </source>
</evidence>
<sequence>MEKNCVGDSGDSSPEHSQSNFEMDRNPSPPVSDDEGPAEDSIGNTIYSKHWLFSTLTKLIEVVTTEKNKQDSQEDLDEEMENEICKVWDMSMDEDVTIFLQEFNAPEILLRVIAKSRCCRLTEICVGILGNMVCFAESCVSISKNDDLGEVLLLLLCDSDPPTLLETSRLLLTCLSRVEVTNTWIERIHKRPSVCDNICFIMTSSTNVDLLMKIGEVVDKLFDLDEELMINWLKRGLRQQEEQAAGDSEDEPSSVIELVPCLLEAAKQLRSDNPEGLDVYMHILQLLTTVDEGIQAIVQSSEVGKETWSLLCDLTCNELCQADDPPLILQEQKSILSSILAVMSVMFSSRTDQEYMKIETNMPLISSLVRILQNLEDCQKKTVGYSKLSKADETDSEKTVLYEEDFHLKILKDICVEFVSNILILLTKESILEGLKQEHLNEQKCSCAIRNLLPLYCTAVESFIKVVHEADKKLAVALENNFPTLRDHT</sequence>
<protein>
    <recommendedName>
        <fullName evidence="7">Protein SAAL1</fullName>
    </recommendedName>
</protein>
<feature type="compositionally biased region" description="Polar residues" evidence="4">
    <location>
        <begin position="10"/>
        <end position="21"/>
    </location>
</feature>
<evidence type="ECO:0000256" key="2">
    <source>
        <dbReference type="ARBA" id="ARBA00023242"/>
    </source>
</evidence>
<name>A0AAV7TKA1_PLEWA</name>
<comment type="subcellular location">
    <subcellularLocation>
        <location evidence="1">Nucleus</location>
    </subcellularLocation>
</comment>
<dbReference type="PANTHER" id="PTHR23424">
    <property type="entry name" value="SERUM AMYLOID A"/>
    <property type="match status" value="1"/>
</dbReference>